<dbReference type="AlphaFoldDB" id="A0A146G2V7"/>
<comment type="caution">
    <text evidence="7">The sequence shown here is derived from an EMBL/GenBank/DDBJ whole genome shotgun (WGS) entry which is preliminary data.</text>
</comment>
<dbReference type="GO" id="GO:0005886">
    <property type="term" value="C:plasma membrane"/>
    <property type="evidence" value="ECO:0007669"/>
    <property type="project" value="UniProtKB-SubCell"/>
</dbReference>
<dbReference type="NCBIfam" id="TIGR03408">
    <property type="entry name" value="urea_trans_UrtC"/>
    <property type="match status" value="1"/>
</dbReference>
<evidence type="ECO:0000313" key="8">
    <source>
        <dbReference type="Proteomes" id="UP000076023"/>
    </source>
</evidence>
<evidence type="ECO:0000256" key="5">
    <source>
        <dbReference type="ARBA" id="ARBA00023136"/>
    </source>
</evidence>
<dbReference type="PANTHER" id="PTHR30482:SF4">
    <property type="entry name" value="SLR1201 PROTEIN"/>
    <property type="match status" value="1"/>
</dbReference>
<sequence>MKQEVSKKEVLIGAIVAVFLIAVIPGLNAFTPAGSSLHVSDFNINLWGQYLCLAIVAVSIDLLWGYTGLLSLGQMLFFSLGGYALGMHLMLMIGKLGQYKSDLPDFMVFLGYTKLPAHWEPFAHFGFAAFAVLWVPGVVAFIFGYLAFRSRIRGVYFSILTQALTYAACLLFFRNELTLGGNNGFTDFKTLLGFDLGTPGTQRGLYIASAVALVLVYVLCRWLTLTKFGKVQRAIRDSENRVLFSGYAAANFKLFVFVLAGMIAGLAGALYVPQVGIINPSQMEPAKSLEAIVWVAVGGRASLIGPIIGAIGVNGLKSWASQAFPAYWPIFLGAMFVVVVLFMPRGVVGLPAQIQEAWRRHKRAREAAAEAAAAATQVPKDSQS</sequence>
<dbReference type="Proteomes" id="UP000076023">
    <property type="component" value="Unassembled WGS sequence"/>
</dbReference>
<protein>
    <submittedName>
        <fullName evidence="7">Urea transport system permease protein</fullName>
    </submittedName>
</protein>
<dbReference type="CDD" id="cd06581">
    <property type="entry name" value="TM_PBP1_LivM_like"/>
    <property type="match status" value="1"/>
</dbReference>
<keyword evidence="5 6" id="KW-0472">Membrane</keyword>
<keyword evidence="4 6" id="KW-1133">Transmembrane helix</keyword>
<dbReference type="RefSeq" id="WP_075077691.1">
    <property type="nucleotide sequence ID" value="NZ_BDCO01000002.1"/>
</dbReference>
<comment type="subcellular location">
    <subcellularLocation>
        <location evidence="1">Cell membrane</location>
        <topology evidence="1">Multi-pass membrane protein</topology>
    </subcellularLocation>
</comment>
<gene>
    <name evidence="7" type="ORF">TSACC_2206</name>
</gene>
<feature type="transmembrane region" description="Helical" evidence="6">
    <location>
        <begin position="47"/>
        <end position="64"/>
    </location>
</feature>
<dbReference type="InterPro" id="IPR001851">
    <property type="entry name" value="ABC_transp_permease"/>
</dbReference>
<dbReference type="InParanoid" id="A0A146G2V7"/>
<feature type="transmembrane region" description="Helical" evidence="6">
    <location>
        <begin position="244"/>
        <end position="271"/>
    </location>
</feature>
<evidence type="ECO:0000256" key="1">
    <source>
        <dbReference type="ARBA" id="ARBA00004651"/>
    </source>
</evidence>
<dbReference type="GO" id="GO:0015658">
    <property type="term" value="F:branched-chain amino acid transmembrane transporter activity"/>
    <property type="evidence" value="ECO:0007669"/>
    <property type="project" value="InterPro"/>
</dbReference>
<keyword evidence="8" id="KW-1185">Reference proteome</keyword>
<dbReference type="PANTHER" id="PTHR30482">
    <property type="entry name" value="HIGH-AFFINITY BRANCHED-CHAIN AMINO ACID TRANSPORT SYSTEM PERMEASE"/>
    <property type="match status" value="1"/>
</dbReference>
<dbReference type="OrthoDB" id="9789927at2"/>
<dbReference type="Pfam" id="PF02653">
    <property type="entry name" value="BPD_transp_2"/>
    <property type="match status" value="1"/>
</dbReference>
<feature type="transmembrane region" description="Helical" evidence="6">
    <location>
        <begin position="76"/>
        <end position="97"/>
    </location>
</feature>
<feature type="transmembrane region" description="Helical" evidence="6">
    <location>
        <begin position="325"/>
        <end position="343"/>
    </location>
</feature>
<reference evidence="8" key="1">
    <citation type="journal article" date="2017" name="Genome Announc.">
        <title>Draft Genome Sequence of Terrimicrobium sacchariphilum NM-5T, a Facultative Anaerobic Soil Bacterium of the Class Spartobacteria.</title>
        <authorList>
            <person name="Qiu Y.L."/>
            <person name="Tourlousse D.M."/>
            <person name="Matsuura N."/>
            <person name="Ohashi A."/>
            <person name="Sekiguchi Y."/>
        </authorList>
    </citation>
    <scope>NUCLEOTIDE SEQUENCE [LARGE SCALE GENOMIC DNA]</scope>
    <source>
        <strain evidence="8">NM-5</strain>
    </source>
</reference>
<feature type="transmembrane region" description="Helical" evidence="6">
    <location>
        <begin position="155"/>
        <end position="173"/>
    </location>
</feature>
<evidence type="ECO:0000256" key="6">
    <source>
        <dbReference type="SAM" id="Phobius"/>
    </source>
</evidence>
<organism evidence="7 8">
    <name type="scientific">Terrimicrobium sacchariphilum</name>
    <dbReference type="NCBI Taxonomy" id="690879"/>
    <lineage>
        <taxon>Bacteria</taxon>
        <taxon>Pseudomonadati</taxon>
        <taxon>Verrucomicrobiota</taxon>
        <taxon>Terrimicrobiia</taxon>
        <taxon>Terrimicrobiales</taxon>
        <taxon>Terrimicrobiaceae</taxon>
        <taxon>Terrimicrobium</taxon>
    </lineage>
</organism>
<dbReference type="InterPro" id="IPR043428">
    <property type="entry name" value="LivM-like"/>
</dbReference>
<evidence type="ECO:0000256" key="2">
    <source>
        <dbReference type="ARBA" id="ARBA00022475"/>
    </source>
</evidence>
<dbReference type="InterPro" id="IPR017778">
    <property type="entry name" value="ABC_transptr_urea_perm_UrtC"/>
</dbReference>
<name>A0A146G2V7_TERSA</name>
<evidence type="ECO:0000256" key="3">
    <source>
        <dbReference type="ARBA" id="ARBA00022692"/>
    </source>
</evidence>
<proteinExistence type="predicted"/>
<dbReference type="EMBL" id="BDCO01000002">
    <property type="protein sequence ID" value="GAT31812.1"/>
    <property type="molecule type" value="Genomic_DNA"/>
</dbReference>
<accession>A0A146G2V7</accession>
<feature type="transmembrane region" description="Helical" evidence="6">
    <location>
        <begin position="291"/>
        <end position="313"/>
    </location>
</feature>
<keyword evidence="2" id="KW-1003">Cell membrane</keyword>
<evidence type="ECO:0000256" key="4">
    <source>
        <dbReference type="ARBA" id="ARBA00022989"/>
    </source>
</evidence>
<feature type="transmembrane region" description="Helical" evidence="6">
    <location>
        <begin position="122"/>
        <end position="148"/>
    </location>
</feature>
<keyword evidence="3 6" id="KW-0812">Transmembrane</keyword>
<feature type="transmembrane region" description="Helical" evidence="6">
    <location>
        <begin position="9"/>
        <end position="27"/>
    </location>
</feature>
<evidence type="ECO:0000313" key="7">
    <source>
        <dbReference type="EMBL" id="GAT31812.1"/>
    </source>
</evidence>
<feature type="transmembrane region" description="Helical" evidence="6">
    <location>
        <begin position="204"/>
        <end position="223"/>
    </location>
</feature>
<dbReference type="STRING" id="690879.TSACC_2206"/>